<name>A0AAD9MHJ6_PROWI</name>
<proteinExistence type="predicted"/>
<organism evidence="1 2">
    <name type="scientific">Prototheca wickerhamii</name>
    <dbReference type="NCBI Taxonomy" id="3111"/>
    <lineage>
        <taxon>Eukaryota</taxon>
        <taxon>Viridiplantae</taxon>
        <taxon>Chlorophyta</taxon>
        <taxon>core chlorophytes</taxon>
        <taxon>Trebouxiophyceae</taxon>
        <taxon>Chlorellales</taxon>
        <taxon>Chlorellaceae</taxon>
        <taxon>Prototheca</taxon>
    </lineage>
</organism>
<dbReference type="AlphaFoldDB" id="A0AAD9MHJ6"/>
<sequence length="147" mass="15075">MCAAEPIDIPPGTAPFAFNISCVNCYSTSRPVAVTVAYASDPSAATPLATESLSITRFEVTSAAGASEPATVTVSLSGLAVGEANFLTLWCNSPAMVGTAVLQASATDYAGAFSVQPGLCGSNRYLVVTSADQAHVVVARLNDRRQE</sequence>
<gene>
    <name evidence="1" type="ORF">QBZ16_003514</name>
</gene>
<evidence type="ECO:0000313" key="1">
    <source>
        <dbReference type="EMBL" id="KAK2078674.1"/>
    </source>
</evidence>
<keyword evidence="2" id="KW-1185">Reference proteome</keyword>
<accession>A0AAD9MHJ6</accession>
<dbReference type="Proteomes" id="UP001255856">
    <property type="component" value="Unassembled WGS sequence"/>
</dbReference>
<protein>
    <submittedName>
        <fullName evidence="1">Uncharacterized protein</fullName>
    </submittedName>
</protein>
<comment type="caution">
    <text evidence="1">The sequence shown here is derived from an EMBL/GenBank/DDBJ whole genome shotgun (WGS) entry which is preliminary data.</text>
</comment>
<dbReference type="EMBL" id="JASFZW010000004">
    <property type="protein sequence ID" value="KAK2078674.1"/>
    <property type="molecule type" value="Genomic_DNA"/>
</dbReference>
<reference evidence="1" key="1">
    <citation type="submission" date="2021-01" db="EMBL/GenBank/DDBJ databases">
        <authorList>
            <person name="Eckstrom K.M.E."/>
        </authorList>
    </citation>
    <scope>NUCLEOTIDE SEQUENCE</scope>
    <source>
        <strain evidence="1">UVCC 0001</strain>
    </source>
</reference>
<evidence type="ECO:0000313" key="2">
    <source>
        <dbReference type="Proteomes" id="UP001255856"/>
    </source>
</evidence>